<evidence type="ECO:0000256" key="1">
    <source>
        <dbReference type="ARBA" id="ARBA00022553"/>
    </source>
</evidence>
<protein>
    <submittedName>
        <fullName evidence="6">Histidine kinase</fullName>
    </submittedName>
</protein>
<dbReference type="InterPro" id="IPR016120">
    <property type="entry name" value="Sig_transdc_His_kin_SpoOB"/>
</dbReference>
<dbReference type="RefSeq" id="WP_116042516.1">
    <property type="nucleotide sequence ID" value="NZ_QUBQ01000001.1"/>
</dbReference>
<keyword evidence="4" id="KW-0812">Transmembrane</keyword>
<keyword evidence="4" id="KW-1133">Transmembrane helix</keyword>
<dbReference type="AlphaFoldDB" id="A0A371PJ32"/>
<gene>
    <name evidence="6" type="ORF">DX130_02345</name>
</gene>
<dbReference type="EMBL" id="QUBQ01000001">
    <property type="protein sequence ID" value="REK75935.1"/>
    <property type="molecule type" value="Genomic_DNA"/>
</dbReference>
<evidence type="ECO:0000256" key="2">
    <source>
        <dbReference type="ARBA" id="ARBA00022679"/>
    </source>
</evidence>
<keyword evidence="7" id="KW-1185">Reference proteome</keyword>
<proteinExistence type="predicted"/>
<dbReference type="Pfam" id="PF14689">
    <property type="entry name" value="SPOB_a"/>
    <property type="match status" value="1"/>
</dbReference>
<dbReference type="GO" id="GO:0000155">
    <property type="term" value="F:phosphorelay sensor kinase activity"/>
    <property type="evidence" value="ECO:0007669"/>
    <property type="project" value="InterPro"/>
</dbReference>
<evidence type="ECO:0000259" key="5">
    <source>
        <dbReference type="Pfam" id="PF14689"/>
    </source>
</evidence>
<evidence type="ECO:0000313" key="6">
    <source>
        <dbReference type="EMBL" id="REK75935.1"/>
    </source>
</evidence>
<dbReference type="Proteomes" id="UP000261905">
    <property type="component" value="Unassembled WGS sequence"/>
</dbReference>
<dbReference type="Gene3D" id="1.10.287.130">
    <property type="match status" value="1"/>
</dbReference>
<keyword evidence="1" id="KW-0597">Phosphoprotein</keyword>
<evidence type="ECO:0000313" key="7">
    <source>
        <dbReference type="Proteomes" id="UP000261905"/>
    </source>
</evidence>
<reference evidence="6 7" key="1">
    <citation type="submission" date="2018-08" db="EMBL/GenBank/DDBJ databases">
        <title>Paenibacillus sp. M4BSY-1, whole genome shotgun sequence.</title>
        <authorList>
            <person name="Tuo L."/>
        </authorList>
    </citation>
    <scope>NUCLEOTIDE SEQUENCE [LARGE SCALE GENOMIC DNA]</scope>
    <source>
        <strain evidence="6 7">M4BSY-1</strain>
    </source>
</reference>
<evidence type="ECO:0000256" key="4">
    <source>
        <dbReference type="SAM" id="Phobius"/>
    </source>
</evidence>
<feature type="domain" description="SpoOB alpha-helical" evidence="5">
    <location>
        <begin position="70"/>
        <end position="119"/>
    </location>
</feature>
<dbReference type="OrthoDB" id="2375606at2"/>
<organism evidence="6 7">
    <name type="scientific">Paenibacillus paeoniae</name>
    <dbReference type="NCBI Taxonomy" id="2292705"/>
    <lineage>
        <taxon>Bacteria</taxon>
        <taxon>Bacillati</taxon>
        <taxon>Bacillota</taxon>
        <taxon>Bacilli</taxon>
        <taxon>Bacillales</taxon>
        <taxon>Paenibacillaceae</taxon>
        <taxon>Paenibacillus</taxon>
    </lineage>
</organism>
<feature type="transmembrane region" description="Helical" evidence="4">
    <location>
        <begin position="29"/>
        <end position="47"/>
    </location>
</feature>
<dbReference type="InterPro" id="IPR039506">
    <property type="entry name" value="SPOB_a"/>
</dbReference>
<name>A0A371PJ32_9BACL</name>
<keyword evidence="2" id="KW-0808">Transferase</keyword>
<keyword evidence="3 6" id="KW-0418">Kinase</keyword>
<sequence>MGRYTTAKHYAAASILLPGSAALIWPGKVWLTALFLIWLVASAAYWIREERKENQERLARTIGAMQNSGIRTLNHHRHDWMNDLQVLFGYTRMGKLDKTIEYVEKIRERMAAESAISKLGSPTLVSFIHSFRTITNSLSLQVDIKGDLHLNELALDGEAVAETIIHTINAYRFAVKSDSAAWSVLKLELSADDEALYASFYYEGELMNEQQWSQKIKQQLEGAPLKPIGSVQNFSKVLLRAELRA</sequence>
<dbReference type="SUPFAM" id="SSF55890">
    <property type="entry name" value="Sporulation response regulatory protein Spo0B"/>
    <property type="match status" value="1"/>
</dbReference>
<keyword evidence="4" id="KW-0472">Membrane</keyword>
<evidence type="ECO:0000256" key="3">
    <source>
        <dbReference type="ARBA" id="ARBA00022777"/>
    </source>
</evidence>
<comment type="caution">
    <text evidence="6">The sequence shown here is derived from an EMBL/GenBank/DDBJ whole genome shotgun (WGS) entry which is preliminary data.</text>
</comment>
<accession>A0A371PJ32</accession>